<dbReference type="EMBL" id="MN739683">
    <property type="protein sequence ID" value="QHT20838.1"/>
    <property type="molecule type" value="Genomic_DNA"/>
</dbReference>
<evidence type="ECO:0000259" key="1">
    <source>
        <dbReference type="Pfam" id="PF05050"/>
    </source>
</evidence>
<sequence length="156" mass="17584">MERLSGTPNAVILDIGAQQGLYSLLASFFPKTTWYSFVPYESSYELLNSNLQYNNITNVSTYKIGMSNIKGTDILFVPNKKGEKGGLNCLARKNDARINLDQCEQIHIETDTIDNLFINTPINYIKIDIEGFELNVLLGGINTILHLFSFKMPNIK</sequence>
<dbReference type="Gene3D" id="3.40.50.150">
    <property type="entry name" value="Vaccinia Virus protein VP39"/>
    <property type="match status" value="1"/>
</dbReference>
<name>A0A6C0DWJ6_9ZZZZ</name>
<dbReference type="Pfam" id="PF05050">
    <property type="entry name" value="Methyltransf_21"/>
    <property type="match status" value="1"/>
</dbReference>
<dbReference type="InterPro" id="IPR006342">
    <property type="entry name" value="FkbM_mtfrase"/>
</dbReference>
<organism evidence="2">
    <name type="scientific">viral metagenome</name>
    <dbReference type="NCBI Taxonomy" id="1070528"/>
    <lineage>
        <taxon>unclassified sequences</taxon>
        <taxon>metagenomes</taxon>
        <taxon>organismal metagenomes</taxon>
    </lineage>
</organism>
<accession>A0A6C0DWJ6</accession>
<feature type="domain" description="Methyltransferase FkbM" evidence="1">
    <location>
        <begin position="14"/>
        <end position="144"/>
    </location>
</feature>
<reference evidence="2" key="1">
    <citation type="journal article" date="2020" name="Nature">
        <title>Giant virus diversity and host interactions through global metagenomics.</title>
        <authorList>
            <person name="Schulz F."/>
            <person name="Roux S."/>
            <person name="Paez-Espino D."/>
            <person name="Jungbluth S."/>
            <person name="Walsh D.A."/>
            <person name="Denef V.J."/>
            <person name="McMahon K.D."/>
            <person name="Konstantinidis K.T."/>
            <person name="Eloe-Fadrosh E.A."/>
            <person name="Kyrpides N.C."/>
            <person name="Woyke T."/>
        </authorList>
    </citation>
    <scope>NUCLEOTIDE SEQUENCE</scope>
    <source>
        <strain evidence="2">GVMAG-M-3300023174-75</strain>
    </source>
</reference>
<dbReference type="PANTHER" id="PTHR34203">
    <property type="entry name" value="METHYLTRANSFERASE, FKBM FAMILY PROTEIN"/>
    <property type="match status" value="1"/>
</dbReference>
<dbReference type="AlphaFoldDB" id="A0A6C0DWJ6"/>
<dbReference type="NCBIfam" id="TIGR01444">
    <property type="entry name" value="fkbM_fam"/>
    <property type="match status" value="1"/>
</dbReference>
<proteinExistence type="predicted"/>
<dbReference type="InterPro" id="IPR052514">
    <property type="entry name" value="SAM-dependent_MTase"/>
</dbReference>
<protein>
    <recommendedName>
        <fullName evidence="1">Methyltransferase FkbM domain-containing protein</fullName>
    </recommendedName>
</protein>
<dbReference type="InterPro" id="IPR029063">
    <property type="entry name" value="SAM-dependent_MTases_sf"/>
</dbReference>
<dbReference type="PANTHER" id="PTHR34203:SF15">
    <property type="entry name" value="SLL1173 PROTEIN"/>
    <property type="match status" value="1"/>
</dbReference>
<dbReference type="SUPFAM" id="SSF53335">
    <property type="entry name" value="S-adenosyl-L-methionine-dependent methyltransferases"/>
    <property type="match status" value="1"/>
</dbReference>
<evidence type="ECO:0000313" key="2">
    <source>
        <dbReference type="EMBL" id="QHT20838.1"/>
    </source>
</evidence>